<dbReference type="RefSeq" id="WP_088571637.1">
    <property type="nucleotide sequence ID" value="NZ_FYEK01000035.1"/>
</dbReference>
<accession>A0A212R7K8</accession>
<proteinExistence type="predicted"/>
<dbReference type="AlphaFoldDB" id="A0A212R7K8"/>
<keyword evidence="2" id="KW-1185">Reference proteome</keyword>
<protein>
    <recommendedName>
        <fullName evidence="3">DUF4258 domain-containing protein</fullName>
    </recommendedName>
</protein>
<dbReference type="EMBL" id="FYEK01000035">
    <property type="protein sequence ID" value="SNB68137.1"/>
    <property type="molecule type" value="Genomic_DNA"/>
</dbReference>
<dbReference type="Proteomes" id="UP000197025">
    <property type="component" value="Unassembled WGS sequence"/>
</dbReference>
<reference evidence="2" key="1">
    <citation type="submission" date="2017-06" db="EMBL/GenBank/DDBJ databases">
        <authorList>
            <person name="Varghese N."/>
            <person name="Submissions S."/>
        </authorList>
    </citation>
    <scope>NUCLEOTIDE SEQUENCE [LARGE SCALE GENOMIC DNA]</scope>
    <source>
        <strain evidence="2">JAD2</strain>
    </source>
</reference>
<name>A0A212R7K8_9CHLR</name>
<evidence type="ECO:0008006" key="3">
    <source>
        <dbReference type="Google" id="ProtNLM"/>
    </source>
</evidence>
<gene>
    <name evidence="1" type="ORF">SAMN02746019_00002520</name>
</gene>
<evidence type="ECO:0000313" key="2">
    <source>
        <dbReference type="Proteomes" id="UP000197025"/>
    </source>
</evidence>
<sequence>MAIRYTIHARYKFDLLAQHGFPIREEQVVDVLLSPDTVIPQGDRFIAQKRISERHVLRVVYRKEEEDLIVITFYPGRRERYEGAL</sequence>
<organism evidence="1 2">
    <name type="scientific">Thermoflexus hugenholtzii JAD2</name>
    <dbReference type="NCBI Taxonomy" id="877466"/>
    <lineage>
        <taxon>Bacteria</taxon>
        <taxon>Bacillati</taxon>
        <taxon>Chloroflexota</taxon>
        <taxon>Thermoflexia</taxon>
        <taxon>Thermoflexales</taxon>
        <taxon>Thermoflexaceae</taxon>
        <taxon>Thermoflexus</taxon>
    </lineage>
</organism>
<dbReference type="OrthoDB" id="463500at2"/>
<evidence type="ECO:0000313" key="1">
    <source>
        <dbReference type="EMBL" id="SNB68137.1"/>
    </source>
</evidence>
<dbReference type="InParanoid" id="A0A212R7K8"/>